<comment type="caution">
    <text evidence="3">The sequence shown here is derived from an EMBL/GenBank/DDBJ whole genome shotgun (WGS) entry which is preliminary data.</text>
</comment>
<evidence type="ECO:0000256" key="1">
    <source>
        <dbReference type="SAM" id="SignalP"/>
    </source>
</evidence>
<dbReference type="Pfam" id="PF03372">
    <property type="entry name" value="Exo_endo_phos"/>
    <property type="match status" value="1"/>
</dbReference>
<feature type="domain" description="Endonuclease/exonuclease/phosphatase" evidence="2">
    <location>
        <begin position="34"/>
        <end position="384"/>
    </location>
</feature>
<evidence type="ECO:0000259" key="2">
    <source>
        <dbReference type="Pfam" id="PF03372"/>
    </source>
</evidence>
<feature type="signal peptide" evidence="1">
    <location>
        <begin position="1"/>
        <end position="21"/>
    </location>
</feature>
<protein>
    <submittedName>
        <fullName evidence="3">Endonuclease</fullName>
    </submittedName>
</protein>
<dbReference type="RefSeq" id="WP_052698113.1">
    <property type="nucleotide sequence ID" value="NZ_JXXY01000002.1"/>
</dbReference>
<dbReference type="eggNOG" id="COG4222">
    <property type="taxonomic scope" value="Bacteria"/>
</dbReference>
<dbReference type="PROSITE" id="PS51257">
    <property type="entry name" value="PROKAR_LIPOPROTEIN"/>
    <property type="match status" value="1"/>
</dbReference>
<dbReference type="OrthoDB" id="292013at2"/>
<organism evidence="3 4">
    <name type="scientific">Pseudoalteromonas ruthenica</name>
    <dbReference type="NCBI Taxonomy" id="151081"/>
    <lineage>
        <taxon>Bacteria</taxon>
        <taxon>Pseudomonadati</taxon>
        <taxon>Pseudomonadota</taxon>
        <taxon>Gammaproteobacteria</taxon>
        <taxon>Alteromonadales</taxon>
        <taxon>Pseudoalteromonadaceae</taxon>
        <taxon>Pseudoalteromonas</taxon>
    </lineage>
</organism>
<dbReference type="Gene3D" id="3.60.10.10">
    <property type="entry name" value="Endonuclease/exonuclease/phosphatase"/>
    <property type="match status" value="1"/>
</dbReference>
<proteinExistence type="predicted"/>
<dbReference type="AlphaFoldDB" id="A0A0F4PZN0"/>
<dbReference type="Proteomes" id="UP000033664">
    <property type="component" value="Unassembled WGS sequence"/>
</dbReference>
<keyword evidence="3" id="KW-0378">Hydrolase</keyword>
<reference evidence="3 4" key="1">
    <citation type="journal article" date="2015" name="BMC Genomics">
        <title>Genome mining reveals unlocked bioactive potential of marine Gram-negative bacteria.</title>
        <authorList>
            <person name="Machado H."/>
            <person name="Sonnenschein E.C."/>
            <person name="Melchiorsen J."/>
            <person name="Gram L."/>
        </authorList>
    </citation>
    <scope>NUCLEOTIDE SEQUENCE [LARGE SCALE GENOMIC DNA]</scope>
    <source>
        <strain evidence="3 4">S3137</strain>
    </source>
</reference>
<name>A0A0F4PZN0_9GAMM</name>
<dbReference type="GeneID" id="58228630"/>
<dbReference type="InterPro" id="IPR005135">
    <property type="entry name" value="Endo/exonuclease/phosphatase"/>
</dbReference>
<dbReference type="EMBL" id="JXXZ01000007">
    <property type="protein sequence ID" value="KJY99766.1"/>
    <property type="molecule type" value="Genomic_DNA"/>
</dbReference>
<keyword evidence="3" id="KW-0255">Endonuclease</keyword>
<keyword evidence="3" id="KW-0540">Nuclease</keyword>
<feature type="chain" id="PRO_5002474601" evidence="1">
    <location>
        <begin position="22"/>
        <end position="397"/>
    </location>
</feature>
<accession>A0A0F4PZN0</accession>
<dbReference type="InterPro" id="IPR036691">
    <property type="entry name" value="Endo/exonu/phosph_ase_sf"/>
</dbReference>
<keyword evidence="1" id="KW-0732">Signal</keyword>
<keyword evidence="4" id="KW-1185">Reference proteome</keyword>
<dbReference type="GO" id="GO:0004519">
    <property type="term" value="F:endonuclease activity"/>
    <property type="evidence" value="ECO:0007669"/>
    <property type="project" value="UniProtKB-KW"/>
</dbReference>
<evidence type="ECO:0000313" key="3">
    <source>
        <dbReference type="EMBL" id="KJY99766.1"/>
    </source>
</evidence>
<gene>
    <name evidence="3" type="ORF">TW72_09015</name>
</gene>
<dbReference type="SUPFAM" id="SSF56219">
    <property type="entry name" value="DNase I-like"/>
    <property type="match status" value="1"/>
</dbReference>
<evidence type="ECO:0000313" key="4">
    <source>
        <dbReference type="Proteomes" id="UP000033664"/>
    </source>
</evidence>
<sequence>MTLCKRFGLIGSLCLFVAACAQPHSSVPTTLRIATFNVSMDGSNYVTNPSELSESPLPALLAQGQHPQIHNIAHIIQRVRPDVILLNEFDYNEDWREQVDAFQRHYLGKDHGSVKAIHYPYSYSAPVNTGVASDYDFDGNGELSGNGGDAYGFGFYPGQYGMVILSRYPIDHERVRTFAQLKWAQQPQAQMPMLDGNAFYDNRTWQAARLSSKSFWDVPISVDGKRVHLLASHPTPPVFDGPEDRNGLRNKAEIKLIADYLDNQSDYLVDDQGRQGGLDDNSRFVILGDLNAAPQGDKARPEAINQVLAHDKVDASMVPESTGGAGVEEQAYARYYTASWRARADYVLPSKFGFEPISAGVYWPTEQNPAQYKLISDRKASSDHRLVWMDLKLIKKQ</sequence>
<dbReference type="PATRIC" id="fig|151081.8.peg.381"/>